<dbReference type="GO" id="GO:0043235">
    <property type="term" value="C:receptor complex"/>
    <property type="evidence" value="ECO:0007669"/>
    <property type="project" value="TreeGrafter"/>
</dbReference>
<feature type="region of interest" description="Disordered" evidence="11">
    <location>
        <begin position="618"/>
        <end position="637"/>
    </location>
</feature>
<dbReference type="PROSITE" id="PS50011">
    <property type="entry name" value="PROTEIN_KINASE_DOM"/>
    <property type="match status" value="1"/>
</dbReference>
<protein>
    <submittedName>
        <fullName evidence="15">Uncharacterized protein</fullName>
    </submittedName>
</protein>
<evidence type="ECO:0000256" key="2">
    <source>
        <dbReference type="ARBA" id="ARBA00022679"/>
    </source>
</evidence>
<dbReference type="SMART" id="SM00219">
    <property type="entry name" value="TyrKc"/>
    <property type="match status" value="1"/>
</dbReference>
<comment type="caution">
    <text evidence="15">The sequence shown here is derived from an EMBL/GenBank/DDBJ whole genome shotgun (WGS) entry which is preliminary data.</text>
</comment>
<evidence type="ECO:0000259" key="14">
    <source>
        <dbReference type="PROSITE" id="PS50038"/>
    </source>
</evidence>
<dbReference type="CDD" id="cd00192">
    <property type="entry name" value="PTKc"/>
    <property type="match status" value="1"/>
</dbReference>
<dbReference type="GO" id="GO:0004714">
    <property type="term" value="F:transmembrane receptor protein tyrosine kinase activity"/>
    <property type="evidence" value="ECO:0007669"/>
    <property type="project" value="UniProtKB-EC"/>
</dbReference>
<evidence type="ECO:0000256" key="10">
    <source>
        <dbReference type="PROSITE-ProRule" id="PRU10141"/>
    </source>
</evidence>
<dbReference type="AlphaFoldDB" id="A0AAU9XMD6"/>
<dbReference type="GO" id="GO:0005886">
    <property type="term" value="C:plasma membrane"/>
    <property type="evidence" value="ECO:0007669"/>
    <property type="project" value="TreeGrafter"/>
</dbReference>
<dbReference type="EMBL" id="CALNXJ010000050">
    <property type="protein sequence ID" value="CAH3152065.1"/>
    <property type="molecule type" value="Genomic_DNA"/>
</dbReference>
<dbReference type="PANTHER" id="PTHR24416:SF614">
    <property type="entry name" value="PROTEIN KINASE DOMAIN-CONTAINING PROTEIN"/>
    <property type="match status" value="1"/>
</dbReference>
<feature type="transmembrane region" description="Helical" evidence="12">
    <location>
        <begin position="208"/>
        <end position="230"/>
    </location>
</feature>
<dbReference type="InterPro" id="IPR020067">
    <property type="entry name" value="Frizzled_dom"/>
</dbReference>
<dbReference type="GO" id="GO:0010976">
    <property type="term" value="P:positive regulation of neuron projection development"/>
    <property type="evidence" value="ECO:0007669"/>
    <property type="project" value="TreeGrafter"/>
</dbReference>
<evidence type="ECO:0000256" key="11">
    <source>
        <dbReference type="SAM" id="MobiDB-lite"/>
    </source>
</evidence>
<dbReference type="SUPFAM" id="SSF56112">
    <property type="entry name" value="Protein kinase-like (PK-like)"/>
    <property type="match status" value="1"/>
</dbReference>
<dbReference type="PROSITE" id="PS00107">
    <property type="entry name" value="PROTEIN_KINASE_ATP"/>
    <property type="match status" value="1"/>
</dbReference>
<evidence type="ECO:0000256" key="3">
    <source>
        <dbReference type="ARBA" id="ARBA00022741"/>
    </source>
</evidence>
<dbReference type="InterPro" id="IPR020635">
    <property type="entry name" value="Tyr_kinase_cat_dom"/>
</dbReference>
<dbReference type="InterPro" id="IPR000719">
    <property type="entry name" value="Prot_kinase_dom"/>
</dbReference>
<evidence type="ECO:0000256" key="9">
    <source>
        <dbReference type="PROSITE-ProRule" id="PRU00090"/>
    </source>
</evidence>
<keyword evidence="12" id="KW-0472">Membrane</keyword>
<feature type="domain" description="FZ" evidence="14">
    <location>
        <begin position="32"/>
        <end position="180"/>
    </location>
</feature>
<feature type="domain" description="Protein kinase" evidence="13">
    <location>
        <begin position="281"/>
        <end position="560"/>
    </location>
</feature>
<dbReference type="PROSITE" id="PS50038">
    <property type="entry name" value="FZ"/>
    <property type="match status" value="1"/>
</dbReference>
<keyword evidence="12" id="KW-1133">Transmembrane helix</keyword>
<evidence type="ECO:0000313" key="15">
    <source>
        <dbReference type="EMBL" id="CAH3152065.1"/>
    </source>
</evidence>
<dbReference type="PRINTS" id="PR00109">
    <property type="entry name" value="TYRKINASE"/>
</dbReference>
<dbReference type="PANTHER" id="PTHR24416">
    <property type="entry name" value="TYROSINE-PROTEIN KINASE RECEPTOR"/>
    <property type="match status" value="1"/>
</dbReference>
<keyword evidence="2" id="KW-0808">Transferase</keyword>
<dbReference type="GO" id="GO:0007169">
    <property type="term" value="P:cell surface receptor protein tyrosine kinase signaling pathway"/>
    <property type="evidence" value="ECO:0007669"/>
    <property type="project" value="TreeGrafter"/>
</dbReference>
<evidence type="ECO:0000256" key="5">
    <source>
        <dbReference type="ARBA" id="ARBA00022840"/>
    </source>
</evidence>
<keyword evidence="6" id="KW-0829">Tyrosine-protein kinase</keyword>
<evidence type="ECO:0000256" key="1">
    <source>
        <dbReference type="ARBA" id="ARBA00004167"/>
    </source>
</evidence>
<organism evidence="15 16">
    <name type="scientific">Pocillopora meandrina</name>
    <dbReference type="NCBI Taxonomy" id="46732"/>
    <lineage>
        <taxon>Eukaryota</taxon>
        <taxon>Metazoa</taxon>
        <taxon>Cnidaria</taxon>
        <taxon>Anthozoa</taxon>
        <taxon>Hexacorallia</taxon>
        <taxon>Scleractinia</taxon>
        <taxon>Astrocoeniina</taxon>
        <taxon>Pocilloporidae</taxon>
        <taxon>Pocillopora</taxon>
    </lineage>
</organism>
<comment type="catalytic activity">
    <reaction evidence="8">
        <text>L-tyrosyl-[protein] + ATP = O-phospho-L-tyrosyl-[protein] + ADP + H(+)</text>
        <dbReference type="Rhea" id="RHEA:10596"/>
        <dbReference type="Rhea" id="RHEA-COMP:10136"/>
        <dbReference type="Rhea" id="RHEA-COMP:20101"/>
        <dbReference type="ChEBI" id="CHEBI:15378"/>
        <dbReference type="ChEBI" id="CHEBI:30616"/>
        <dbReference type="ChEBI" id="CHEBI:46858"/>
        <dbReference type="ChEBI" id="CHEBI:61978"/>
        <dbReference type="ChEBI" id="CHEBI:456216"/>
        <dbReference type="EC" id="2.7.10.1"/>
    </reaction>
</comment>
<reference evidence="15 16" key="1">
    <citation type="submission" date="2022-05" db="EMBL/GenBank/DDBJ databases">
        <authorList>
            <consortium name="Genoscope - CEA"/>
            <person name="William W."/>
        </authorList>
    </citation>
    <scope>NUCLEOTIDE SEQUENCE [LARGE SCALE GENOMIC DNA]</scope>
</reference>
<dbReference type="Gene3D" id="1.10.510.10">
    <property type="entry name" value="Transferase(Phosphotransferase) domain 1"/>
    <property type="match status" value="1"/>
</dbReference>
<accession>A0AAU9XMD6</accession>
<keyword evidence="12" id="KW-0812">Transmembrane</keyword>
<name>A0AAU9XMD6_9CNID</name>
<dbReference type="InterPro" id="IPR017441">
    <property type="entry name" value="Protein_kinase_ATP_BS"/>
</dbReference>
<dbReference type="InterPro" id="IPR008266">
    <property type="entry name" value="Tyr_kinase_AS"/>
</dbReference>
<dbReference type="GO" id="GO:0005524">
    <property type="term" value="F:ATP binding"/>
    <property type="evidence" value="ECO:0007669"/>
    <property type="project" value="UniProtKB-UniRule"/>
</dbReference>
<dbReference type="FunFam" id="1.10.510.10:FF:000554">
    <property type="entry name" value="Predicted protein"/>
    <property type="match status" value="1"/>
</dbReference>
<dbReference type="GO" id="GO:0051897">
    <property type="term" value="P:positive regulation of phosphatidylinositol 3-kinase/protein kinase B signal transduction"/>
    <property type="evidence" value="ECO:0007669"/>
    <property type="project" value="TreeGrafter"/>
</dbReference>
<proteinExistence type="predicted"/>
<keyword evidence="16" id="KW-1185">Reference proteome</keyword>
<feature type="binding site" evidence="10">
    <location>
        <position position="317"/>
    </location>
    <ligand>
        <name>ATP</name>
        <dbReference type="ChEBI" id="CHEBI:30616"/>
    </ligand>
</feature>
<gene>
    <name evidence="15" type="ORF">PMEA_00026495</name>
</gene>
<dbReference type="Pfam" id="PF07714">
    <property type="entry name" value="PK_Tyr_Ser-Thr"/>
    <property type="match status" value="1"/>
</dbReference>
<keyword evidence="3 10" id="KW-0547">Nucleotide-binding</keyword>
<evidence type="ECO:0000256" key="8">
    <source>
        <dbReference type="ARBA" id="ARBA00051243"/>
    </source>
</evidence>
<evidence type="ECO:0000256" key="12">
    <source>
        <dbReference type="SAM" id="Phobius"/>
    </source>
</evidence>
<comment type="subcellular location">
    <subcellularLocation>
        <location evidence="1">Membrane</location>
        <topology evidence="1">Single-pass membrane protein</topology>
    </subcellularLocation>
</comment>
<dbReference type="InterPro" id="IPR050122">
    <property type="entry name" value="RTK"/>
</dbReference>
<dbReference type="Proteomes" id="UP001159428">
    <property type="component" value="Unassembled WGS sequence"/>
</dbReference>
<dbReference type="Gene3D" id="3.30.200.20">
    <property type="entry name" value="Phosphorylase Kinase, domain 1"/>
    <property type="match status" value="1"/>
</dbReference>
<evidence type="ECO:0000259" key="13">
    <source>
        <dbReference type="PROSITE" id="PS50011"/>
    </source>
</evidence>
<evidence type="ECO:0000256" key="6">
    <source>
        <dbReference type="ARBA" id="ARBA00023137"/>
    </source>
</evidence>
<dbReference type="InterPro" id="IPR036790">
    <property type="entry name" value="Frizzled_dom_sf"/>
</dbReference>
<keyword evidence="4" id="KW-0418">Kinase</keyword>
<keyword evidence="7" id="KW-1015">Disulfide bond</keyword>
<dbReference type="InterPro" id="IPR001245">
    <property type="entry name" value="Ser-Thr/Tyr_kinase_cat_dom"/>
</dbReference>
<dbReference type="Gene3D" id="1.10.2000.10">
    <property type="entry name" value="Frizzled cysteine-rich domain"/>
    <property type="match status" value="1"/>
</dbReference>
<keyword evidence="5 10" id="KW-0067">ATP-binding</keyword>
<evidence type="ECO:0000256" key="4">
    <source>
        <dbReference type="ARBA" id="ARBA00022777"/>
    </source>
</evidence>
<dbReference type="InterPro" id="IPR011009">
    <property type="entry name" value="Kinase-like_dom_sf"/>
</dbReference>
<sequence length="637" mass="73182">MVPKYVNSTTCMYLGCCWNDTQADATDKCYTKRGGACFEYEGTVCNDSFTTLPEYRDTKRFFDNSFGLSGTEQFLAKVIGIINDLAGDNEKCRYIMVNMLCHYTVPPCYSDGTILDFCKEDCQEIFNECSVTINQVIGGVKLYVYNEHIDFIHRGIPNCSKHHPRSYYERLPGNKTCINSGFFKKRKLKPSVETKETNQGSDDDNLRIFLPTVTVSLLSIVVCIIIFLLWRRHRDDMQTLVEPPAFSMRDKLRAESLKSFDTLLSRYFDPNRLRQYRLDHVHYVKDLGVGSFGKVFQGRAAGLTGEKPKKEILVAVKALKDDPSKEQKDEFFREVTLMSILTHPNIVRLLAVSTEEEPYGMIFEFMSSGDLNYYLRNAFPAAETPLESQEPNKVYLAHEDLLQISTQIAAGMQYLVKMKFIHRDLAARNCLVGNDLVVKIGDFGMSRDIHTSDYYKLSKETALPIRWLAPEALNYGKFSFKSDVYAYGVLLWEIFTFALQPYYGYSNKEVIHFIQKGIHLGQPRDCPDFVYAIMKDCWHEDPKKRLEFSEIQTRLSDPFNSNYGSCAESNNQLLSENMSVSLSEIVLETYDVPRSHTKGDRKFSRVFEFHENYDVPRSTTTTTEEVRMSDTDGSLEI</sequence>
<dbReference type="PROSITE" id="PS00109">
    <property type="entry name" value="PROTEIN_KINASE_TYR"/>
    <property type="match status" value="1"/>
</dbReference>
<evidence type="ECO:0000256" key="7">
    <source>
        <dbReference type="ARBA" id="ARBA00023157"/>
    </source>
</evidence>
<comment type="caution">
    <text evidence="9">Lacks conserved residue(s) required for the propagation of feature annotation.</text>
</comment>
<evidence type="ECO:0000313" key="16">
    <source>
        <dbReference type="Proteomes" id="UP001159428"/>
    </source>
</evidence>